<evidence type="ECO:0000313" key="2">
    <source>
        <dbReference type="EMBL" id="VDI16441.1"/>
    </source>
</evidence>
<reference evidence="2" key="1">
    <citation type="submission" date="2018-11" db="EMBL/GenBank/DDBJ databases">
        <authorList>
            <person name="Alioto T."/>
            <person name="Alioto T."/>
        </authorList>
    </citation>
    <scope>NUCLEOTIDE SEQUENCE</scope>
</reference>
<gene>
    <name evidence="2" type="ORF">MGAL_10B034599</name>
</gene>
<sequence length="402" mass="45900">MKSDVNHKKWVEGIPILSDINAMIQEYDRWKSPAKAFKWALHKTGVTCFGICAGHFAGLISIEAGIFGSMIGGIIGGLFVDAKISEVSLAPYGYCRSFEKLRSENMEKYDLTQLLLLAVKDGITGVKTLIAYNMFNLASQAICNKKLLFETNRNGLKDEMGKGNGKEIKCYSDACERFDVTTGKGYSYILKVLKLIIVGSGEVKKIPVDDISQLERGDHVVYERLMYGKFRLYDHHAIVEKLFPEKSKYRVYEQSSSSEPNKYGLRGKAWIKEIEKPFETKSLFKKDHEDSEISKENRRKTAHYICHHARPVEFEKTYNVLFNNCEHFVTVCSLRLHESQQVQEVIAGIIQCCIITILYFIGGKLTAMESSIDTDIDTTASDVHMYYKRFRDLRTRTGCFWD</sequence>
<dbReference type="Proteomes" id="UP000596742">
    <property type="component" value="Unassembled WGS sequence"/>
</dbReference>
<dbReference type="PROSITE" id="PS51934">
    <property type="entry name" value="LRAT"/>
    <property type="match status" value="1"/>
</dbReference>
<dbReference type="OrthoDB" id="5963970at2759"/>
<comment type="caution">
    <text evidence="2">The sequence shown here is derived from an EMBL/GenBank/DDBJ whole genome shotgun (WGS) entry which is preliminary data.</text>
</comment>
<accession>A0A8B6DAN4</accession>
<name>A0A8B6DAN4_MYTGA</name>
<dbReference type="Gene3D" id="3.90.1720.10">
    <property type="entry name" value="endopeptidase domain like (from Nostoc punctiforme)"/>
    <property type="match status" value="1"/>
</dbReference>
<proteinExistence type="predicted"/>
<organism evidence="2 3">
    <name type="scientific">Mytilus galloprovincialis</name>
    <name type="common">Mediterranean mussel</name>
    <dbReference type="NCBI Taxonomy" id="29158"/>
    <lineage>
        <taxon>Eukaryota</taxon>
        <taxon>Metazoa</taxon>
        <taxon>Spiralia</taxon>
        <taxon>Lophotrochozoa</taxon>
        <taxon>Mollusca</taxon>
        <taxon>Bivalvia</taxon>
        <taxon>Autobranchia</taxon>
        <taxon>Pteriomorphia</taxon>
        <taxon>Mytilida</taxon>
        <taxon>Mytiloidea</taxon>
        <taxon>Mytilidae</taxon>
        <taxon>Mytilinae</taxon>
        <taxon>Mytilus</taxon>
    </lineage>
</organism>
<feature type="domain" description="LRAT" evidence="1">
    <location>
        <begin position="225"/>
        <end position="341"/>
    </location>
</feature>
<dbReference type="AlphaFoldDB" id="A0A8B6DAN4"/>
<dbReference type="Pfam" id="PF04970">
    <property type="entry name" value="LRAT"/>
    <property type="match status" value="1"/>
</dbReference>
<evidence type="ECO:0000313" key="3">
    <source>
        <dbReference type="Proteomes" id="UP000596742"/>
    </source>
</evidence>
<dbReference type="InterPro" id="IPR007053">
    <property type="entry name" value="LRAT_dom"/>
</dbReference>
<protein>
    <recommendedName>
        <fullName evidence="1">LRAT domain-containing protein</fullName>
    </recommendedName>
</protein>
<evidence type="ECO:0000259" key="1">
    <source>
        <dbReference type="PROSITE" id="PS51934"/>
    </source>
</evidence>
<dbReference type="EMBL" id="UYJE01003085">
    <property type="protein sequence ID" value="VDI16441.1"/>
    <property type="molecule type" value="Genomic_DNA"/>
</dbReference>
<keyword evidence="3" id="KW-1185">Reference proteome</keyword>